<dbReference type="OrthoDB" id="3596986at2759"/>
<organism evidence="2 3">
    <name type="scientific">Rhodocollybia butyracea</name>
    <dbReference type="NCBI Taxonomy" id="206335"/>
    <lineage>
        <taxon>Eukaryota</taxon>
        <taxon>Fungi</taxon>
        <taxon>Dikarya</taxon>
        <taxon>Basidiomycota</taxon>
        <taxon>Agaricomycotina</taxon>
        <taxon>Agaricomycetes</taxon>
        <taxon>Agaricomycetidae</taxon>
        <taxon>Agaricales</taxon>
        <taxon>Marasmiineae</taxon>
        <taxon>Omphalotaceae</taxon>
        <taxon>Rhodocollybia</taxon>
    </lineage>
</organism>
<protein>
    <submittedName>
        <fullName evidence="2">Uncharacterized protein</fullName>
    </submittedName>
</protein>
<feature type="compositionally biased region" description="Low complexity" evidence="1">
    <location>
        <begin position="100"/>
        <end position="116"/>
    </location>
</feature>
<dbReference type="Proteomes" id="UP000772434">
    <property type="component" value="Unassembled WGS sequence"/>
</dbReference>
<dbReference type="AlphaFoldDB" id="A0A9P5PUT7"/>
<evidence type="ECO:0000313" key="3">
    <source>
        <dbReference type="Proteomes" id="UP000772434"/>
    </source>
</evidence>
<gene>
    <name evidence="2" type="ORF">BDP27DRAFT_390413</name>
</gene>
<evidence type="ECO:0000256" key="1">
    <source>
        <dbReference type="SAM" id="MobiDB-lite"/>
    </source>
</evidence>
<name>A0A9P5PUT7_9AGAR</name>
<dbReference type="EMBL" id="JADNRY010000022">
    <property type="protein sequence ID" value="KAF9072824.1"/>
    <property type="molecule type" value="Genomic_DNA"/>
</dbReference>
<comment type="caution">
    <text evidence="2">The sequence shown here is derived from an EMBL/GenBank/DDBJ whole genome shotgun (WGS) entry which is preliminary data.</text>
</comment>
<feature type="compositionally biased region" description="Basic and acidic residues" evidence="1">
    <location>
        <begin position="85"/>
        <end position="99"/>
    </location>
</feature>
<feature type="region of interest" description="Disordered" evidence="1">
    <location>
        <begin position="81"/>
        <end position="121"/>
    </location>
</feature>
<reference evidence="2" key="1">
    <citation type="submission" date="2020-11" db="EMBL/GenBank/DDBJ databases">
        <authorList>
            <consortium name="DOE Joint Genome Institute"/>
            <person name="Ahrendt S."/>
            <person name="Riley R."/>
            <person name="Andreopoulos W."/>
            <person name="Labutti K."/>
            <person name="Pangilinan J."/>
            <person name="Ruiz-Duenas F.J."/>
            <person name="Barrasa J.M."/>
            <person name="Sanchez-Garcia M."/>
            <person name="Camarero S."/>
            <person name="Miyauchi S."/>
            <person name="Serrano A."/>
            <person name="Linde D."/>
            <person name="Babiker R."/>
            <person name="Drula E."/>
            <person name="Ayuso-Fernandez I."/>
            <person name="Pacheco R."/>
            <person name="Padilla G."/>
            <person name="Ferreira P."/>
            <person name="Barriuso J."/>
            <person name="Kellner H."/>
            <person name="Castanera R."/>
            <person name="Alfaro M."/>
            <person name="Ramirez L."/>
            <person name="Pisabarro A.G."/>
            <person name="Kuo A."/>
            <person name="Tritt A."/>
            <person name="Lipzen A."/>
            <person name="He G."/>
            <person name="Yan M."/>
            <person name="Ng V."/>
            <person name="Cullen D."/>
            <person name="Martin F."/>
            <person name="Rosso M.-N."/>
            <person name="Henrissat B."/>
            <person name="Hibbett D."/>
            <person name="Martinez A.T."/>
            <person name="Grigoriev I.V."/>
        </authorList>
    </citation>
    <scope>NUCLEOTIDE SEQUENCE</scope>
    <source>
        <strain evidence="2">AH 40177</strain>
    </source>
</reference>
<accession>A0A9P5PUT7</accession>
<proteinExistence type="predicted"/>
<keyword evidence="3" id="KW-1185">Reference proteome</keyword>
<sequence>MKRSRGAFAFEGSFPVHAPTSTLSVNEEEEEEKRLFERRTVVFGSKIGVGKGTEPWYKYTPDALRNAVVSISGLDSDFILGSSSHSEREPPAKRIRTDDTATSTSASPTSTSPTSTKNHSHSAIVLEWDDKSDPRCGVLCILRTERKPETTASAALNPTSTAAAATTATKMESNTCTGTNEALLPETEQPDQIKLIGQATNHPYSCPYVLFITEQSRVKECLEYRFPESSTPKIKLSASDAAEGDVEMEVDTIDTAKLSSSSFLIPRASALSTSCLSKGADGWDWVIPSDSDSNSTSDCKPCCVYTKAEDVWILGLEAIRFVDGGMKVVGVGTNGMDETGGMRTVPVTRWKFVSNS</sequence>
<evidence type="ECO:0000313" key="2">
    <source>
        <dbReference type="EMBL" id="KAF9072824.1"/>
    </source>
</evidence>